<gene>
    <name evidence="14" type="ORF">SAY86_015685</name>
</gene>
<name>A0AAN7LEM9_TRANT</name>
<keyword evidence="7 12" id="KW-0560">Oxidoreductase</keyword>
<organism evidence="14 15">
    <name type="scientific">Trapa natans</name>
    <name type="common">Water chestnut</name>
    <dbReference type="NCBI Taxonomy" id="22666"/>
    <lineage>
        <taxon>Eukaryota</taxon>
        <taxon>Viridiplantae</taxon>
        <taxon>Streptophyta</taxon>
        <taxon>Embryophyta</taxon>
        <taxon>Tracheophyta</taxon>
        <taxon>Spermatophyta</taxon>
        <taxon>Magnoliopsida</taxon>
        <taxon>eudicotyledons</taxon>
        <taxon>Gunneridae</taxon>
        <taxon>Pentapetalae</taxon>
        <taxon>rosids</taxon>
        <taxon>malvids</taxon>
        <taxon>Myrtales</taxon>
        <taxon>Lythraceae</taxon>
        <taxon>Trapa</taxon>
    </lineage>
</organism>
<evidence type="ECO:0000256" key="1">
    <source>
        <dbReference type="ARBA" id="ARBA00004167"/>
    </source>
</evidence>
<dbReference type="InterPro" id="IPR050651">
    <property type="entry name" value="Plant_Cytochrome_P450_Monoox"/>
</dbReference>
<dbReference type="GO" id="GO:0016020">
    <property type="term" value="C:membrane"/>
    <property type="evidence" value="ECO:0007669"/>
    <property type="project" value="UniProtKB-SubCell"/>
</dbReference>
<keyword evidence="4 13" id="KW-0812">Transmembrane</keyword>
<dbReference type="PANTHER" id="PTHR47947">
    <property type="entry name" value="CYTOCHROME P450 82C3-RELATED"/>
    <property type="match status" value="1"/>
</dbReference>
<feature type="transmembrane region" description="Helical" evidence="13">
    <location>
        <begin position="6"/>
        <end position="25"/>
    </location>
</feature>
<dbReference type="Gene3D" id="1.10.630.10">
    <property type="entry name" value="Cytochrome P450"/>
    <property type="match status" value="1"/>
</dbReference>
<evidence type="ECO:0000256" key="10">
    <source>
        <dbReference type="ARBA" id="ARBA00023136"/>
    </source>
</evidence>
<dbReference type="PANTHER" id="PTHR47947:SF1">
    <property type="entry name" value="CYTOCHROME P450 82E3"/>
    <property type="match status" value="1"/>
</dbReference>
<keyword evidence="8 11" id="KW-0408">Iron</keyword>
<dbReference type="GO" id="GO:0016709">
    <property type="term" value="F:oxidoreductase activity, acting on paired donors, with incorporation or reduction of molecular oxygen, NAD(P)H as one donor, and incorporation of one atom of oxygen"/>
    <property type="evidence" value="ECO:0007669"/>
    <property type="project" value="UniProtKB-ARBA"/>
</dbReference>
<dbReference type="PRINTS" id="PR00385">
    <property type="entry name" value="P450"/>
</dbReference>
<evidence type="ECO:0000256" key="2">
    <source>
        <dbReference type="ARBA" id="ARBA00010617"/>
    </source>
</evidence>
<dbReference type="SUPFAM" id="SSF48264">
    <property type="entry name" value="Cytochrome P450"/>
    <property type="match status" value="1"/>
</dbReference>
<feature type="binding site" description="axial binding residue" evidence="11">
    <location>
        <position position="465"/>
    </location>
    <ligand>
        <name>heme</name>
        <dbReference type="ChEBI" id="CHEBI:30413"/>
    </ligand>
    <ligandPart>
        <name>Fe</name>
        <dbReference type="ChEBI" id="CHEBI:18248"/>
    </ligandPart>
</feature>
<evidence type="ECO:0000313" key="15">
    <source>
        <dbReference type="Proteomes" id="UP001346149"/>
    </source>
</evidence>
<evidence type="ECO:0000256" key="11">
    <source>
        <dbReference type="PIRSR" id="PIRSR602401-1"/>
    </source>
</evidence>
<evidence type="ECO:0000256" key="13">
    <source>
        <dbReference type="SAM" id="Phobius"/>
    </source>
</evidence>
<keyword evidence="3 11" id="KW-0349">Heme</keyword>
<evidence type="ECO:0000256" key="6">
    <source>
        <dbReference type="ARBA" id="ARBA00022989"/>
    </source>
</evidence>
<sequence length="532" mass="59588">MEDPLLSHLLALAGLLALLLVVWTLGGARRSRSRGDGQLDLPPEVPGSWPVIGHLHLLRDPIPMHRIMASMADRYGPAFMFRLGVHSVVVISEHEAMRECFTTNDRVLASRPRSKAGIHLGYSYAAFGFAKYGPFSRKMKKLALHELLSPHRLEALQYVRVSEIDTLIRGLYYNSTVINGKTLNISLWLEHLALNVITRMIAGKRYFGLSSSDAEAAHVRRVMKEFMEVSGFPAISDLIPYTSWTDFWGTVKAMKRIGRELDEIVGSWVEEHKKKRTIDGERRKLDMNFIDVLISAIEDDDSILGYSRESIIKATVVVIIVAGSDTTSLNLTWVLSLLLNHKHSLQRAQQELDLKIGRQRWAQDSDINSLPYLQAIVKESLRLYPPGPLSVPHEADGDCTVNGYLIPKGTRMFFNLWKLHRDPRIWPDPDKFLPERFLTGGHAAGVDASGRYFEFIPFGSGRRACPGSALALQITHLALARLLQAFDMSTPENATVDMTEGLAINLAKRNPLEVLLAPRLPAKLFGELMVSS</sequence>
<dbReference type="Pfam" id="PF00067">
    <property type="entry name" value="p450"/>
    <property type="match status" value="1"/>
</dbReference>
<comment type="caution">
    <text evidence="14">The sequence shown here is derived from an EMBL/GenBank/DDBJ whole genome shotgun (WGS) entry which is preliminary data.</text>
</comment>
<dbReference type="GO" id="GO:0020037">
    <property type="term" value="F:heme binding"/>
    <property type="evidence" value="ECO:0007669"/>
    <property type="project" value="InterPro"/>
</dbReference>
<dbReference type="InterPro" id="IPR036396">
    <property type="entry name" value="Cyt_P450_sf"/>
</dbReference>
<protein>
    <submittedName>
        <fullName evidence="14">Uncharacterized protein</fullName>
    </submittedName>
</protein>
<evidence type="ECO:0000256" key="7">
    <source>
        <dbReference type="ARBA" id="ARBA00023002"/>
    </source>
</evidence>
<dbReference type="FunFam" id="1.10.630.10:FF:000026">
    <property type="entry name" value="Cytochrome P450 82C4"/>
    <property type="match status" value="1"/>
</dbReference>
<dbReference type="InterPro" id="IPR002401">
    <property type="entry name" value="Cyt_P450_E_grp-I"/>
</dbReference>
<evidence type="ECO:0000256" key="5">
    <source>
        <dbReference type="ARBA" id="ARBA00022723"/>
    </source>
</evidence>
<evidence type="ECO:0000256" key="4">
    <source>
        <dbReference type="ARBA" id="ARBA00022692"/>
    </source>
</evidence>
<reference evidence="14 15" key="1">
    <citation type="journal article" date="2023" name="Hortic Res">
        <title>Pangenome of water caltrop reveals structural variations and asymmetric subgenome divergence after allopolyploidization.</title>
        <authorList>
            <person name="Zhang X."/>
            <person name="Chen Y."/>
            <person name="Wang L."/>
            <person name="Yuan Y."/>
            <person name="Fang M."/>
            <person name="Shi L."/>
            <person name="Lu R."/>
            <person name="Comes H.P."/>
            <person name="Ma Y."/>
            <person name="Chen Y."/>
            <person name="Huang G."/>
            <person name="Zhou Y."/>
            <person name="Zheng Z."/>
            <person name="Qiu Y."/>
        </authorList>
    </citation>
    <scope>NUCLEOTIDE SEQUENCE [LARGE SCALE GENOMIC DNA]</scope>
    <source>
        <strain evidence="14">F231</strain>
    </source>
</reference>
<dbReference type="GO" id="GO:0005506">
    <property type="term" value="F:iron ion binding"/>
    <property type="evidence" value="ECO:0007669"/>
    <property type="project" value="InterPro"/>
</dbReference>
<keyword evidence="5 11" id="KW-0479">Metal-binding</keyword>
<dbReference type="InterPro" id="IPR017972">
    <property type="entry name" value="Cyt_P450_CS"/>
</dbReference>
<proteinExistence type="inferred from homology"/>
<dbReference type="PROSITE" id="PS00086">
    <property type="entry name" value="CYTOCHROME_P450"/>
    <property type="match status" value="1"/>
</dbReference>
<evidence type="ECO:0000256" key="9">
    <source>
        <dbReference type="ARBA" id="ARBA00023033"/>
    </source>
</evidence>
<dbReference type="PRINTS" id="PR00463">
    <property type="entry name" value="EP450I"/>
</dbReference>
<evidence type="ECO:0000313" key="14">
    <source>
        <dbReference type="EMBL" id="KAK4781583.1"/>
    </source>
</evidence>
<dbReference type="EMBL" id="JAXQNO010000016">
    <property type="protein sequence ID" value="KAK4781583.1"/>
    <property type="molecule type" value="Genomic_DNA"/>
</dbReference>
<keyword evidence="9 12" id="KW-0503">Monooxygenase</keyword>
<comment type="similarity">
    <text evidence="2 12">Belongs to the cytochrome P450 family.</text>
</comment>
<dbReference type="InterPro" id="IPR001128">
    <property type="entry name" value="Cyt_P450"/>
</dbReference>
<evidence type="ECO:0000256" key="3">
    <source>
        <dbReference type="ARBA" id="ARBA00022617"/>
    </source>
</evidence>
<evidence type="ECO:0000256" key="12">
    <source>
        <dbReference type="RuleBase" id="RU000461"/>
    </source>
</evidence>
<comment type="cofactor">
    <cofactor evidence="11">
        <name>heme</name>
        <dbReference type="ChEBI" id="CHEBI:30413"/>
    </cofactor>
</comment>
<accession>A0AAN7LEM9</accession>
<dbReference type="Proteomes" id="UP001346149">
    <property type="component" value="Unassembled WGS sequence"/>
</dbReference>
<keyword evidence="6 13" id="KW-1133">Transmembrane helix</keyword>
<keyword evidence="15" id="KW-1185">Reference proteome</keyword>
<evidence type="ECO:0000256" key="8">
    <source>
        <dbReference type="ARBA" id="ARBA00023004"/>
    </source>
</evidence>
<dbReference type="AlphaFoldDB" id="A0AAN7LEM9"/>
<keyword evidence="10 13" id="KW-0472">Membrane</keyword>
<comment type="subcellular location">
    <subcellularLocation>
        <location evidence="1">Membrane</location>
        <topology evidence="1">Single-pass membrane protein</topology>
    </subcellularLocation>
</comment>